<organism evidence="2 3">
    <name type="scientific">Tautonia plasticadhaerens</name>
    <dbReference type="NCBI Taxonomy" id="2527974"/>
    <lineage>
        <taxon>Bacteria</taxon>
        <taxon>Pseudomonadati</taxon>
        <taxon>Planctomycetota</taxon>
        <taxon>Planctomycetia</taxon>
        <taxon>Isosphaerales</taxon>
        <taxon>Isosphaeraceae</taxon>
        <taxon>Tautonia</taxon>
    </lineage>
</organism>
<gene>
    <name evidence="2" type="ORF">ElP_45460</name>
</gene>
<keyword evidence="3" id="KW-1185">Reference proteome</keyword>
<dbReference type="Proteomes" id="UP000317835">
    <property type="component" value="Chromosome"/>
</dbReference>
<dbReference type="OrthoDB" id="194015at2"/>
<accession>A0A518H6Z1</accession>
<sequence length="180" mass="19343" precursor="true">MNLIRTYGPYVAGTLLAAVSLAFAAQQGPGILFPDWSEPTKGTYDAPAAELGEKVTGSRPWSITTYTSAIEGKVLEGKPMAVVGEVVDLSCYLQVGKRGDKHRDCGQKCAEQGQPIGLLTEDGSLFLLMDEEHNPRRDGLTNFRKAAIENMANVVTVNGTFSEVAGQKALYVQGYLTEGQ</sequence>
<proteinExistence type="predicted"/>
<keyword evidence="1" id="KW-0732">Signal</keyword>
<feature type="signal peptide" evidence="1">
    <location>
        <begin position="1"/>
        <end position="24"/>
    </location>
</feature>
<evidence type="ECO:0000313" key="3">
    <source>
        <dbReference type="Proteomes" id="UP000317835"/>
    </source>
</evidence>
<dbReference type="KEGG" id="tpla:ElP_45460"/>
<reference evidence="2 3" key="1">
    <citation type="submission" date="2019-02" db="EMBL/GenBank/DDBJ databases">
        <title>Deep-cultivation of Planctomycetes and their phenomic and genomic characterization uncovers novel biology.</title>
        <authorList>
            <person name="Wiegand S."/>
            <person name="Jogler M."/>
            <person name="Boedeker C."/>
            <person name="Pinto D."/>
            <person name="Vollmers J."/>
            <person name="Rivas-Marin E."/>
            <person name="Kohn T."/>
            <person name="Peeters S.H."/>
            <person name="Heuer A."/>
            <person name="Rast P."/>
            <person name="Oberbeckmann S."/>
            <person name="Bunk B."/>
            <person name="Jeske O."/>
            <person name="Meyerdierks A."/>
            <person name="Storesund J.E."/>
            <person name="Kallscheuer N."/>
            <person name="Luecker S."/>
            <person name="Lage O.M."/>
            <person name="Pohl T."/>
            <person name="Merkel B.J."/>
            <person name="Hornburger P."/>
            <person name="Mueller R.-W."/>
            <person name="Bruemmer F."/>
            <person name="Labrenz M."/>
            <person name="Spormann A.M."/>
            <person name="Op den Camp H."/>
            <person name="Overmann J."/>
            <person name="Amann R."/>
            <person name="Jetten M.S.M."/>
            <person name="Mascher T."/>
            <person name="Medema M.H."/>
            <person name="Devos D.P."/>
            <person name="Kaster A.-K."/>
            <person name="Ovreas L."/>
            <person name="Rohde M."/>
            <person name="Galperin M.Y."/>
            <person name="Jogler C."/>
        </authorList>
    </citation>
    <scope>NUCLEOTIDE SEQUENCE [LARGE SCALE GENOMIC DNA]</scope>
    <source>
        <strain evidence="2 3">ElP</strain>
    </source>
</reference>
<evidence type="ECO:0000256" key="1">
    <source>
        <dbReference type="SAM" id="SignalP"/>
    </source>
</evidence>
<protein>
    <submittedName>
        <fullName evidence="2">Uncharacterized protein</fullName>
    </submittedName>
</protein>
<name>A0A518H6Z1_9BACT</name>
<dbReference type="AlphaFoldDB" id="A0A518H6Z1"/>
<dbReference type="EMBL" id="CP036426">
    <property type="protein sequence ID" value="QDV36618.1"/>
    <property type="molecule type" value="Genomic_DNA"/>
</dbReference>
<evidence type="ECO:0000313" key="2">
    <source>
        <dbReference type="EMBL" id="QDV36618.1"/>
    </source>
</evidence>
<dbReference type="RefSeq" id="WP_145273167.1">
    <property type="nucleotide sequence ID" value="NZ_CP036426.1"/>
</dbReference>
<feature type="chain" id="PRO_5021890644" evidence="1">
    <location>
        <begin position="25"/>
        <end position="180"/>
    </location>
</feature>